<sequence length="206" mass="22786">MLNLTDNLLDRVSAAPRLWNGLRWLVEAGYGGERLAIARELRPWAGDQRRFLDLGCGTGEFAPDFPPERYVGVDPAAGYVRFAGQHRPGSYLVSLGQQLPLRDASFDAALICGVLHHLDDGLAKSLMRELARVLHPAATVLVMEDIPPPAGTNPAGHLMHQLDRGGYIRTDADYLGLFGGWFQVNHHYHMRSGICDYAVYVLSRLP</sequence>
<keyword evidence="2" id="KW-0489">Methyltransferase</keyword>
<dbReference type="Pfam" id="PF08241">
    <property type="entry name" value="Methyltransf_11"/>
    <property type="match status" value="1"/>
</dbReference>
<dbReference type="GO" id="GO:0032259">
    <property type="term" value="P:methylation"/>
    <property type="evidence" value="ECO:0007669"/>
    <property type="project" value="UniProtKB-KW"/>
</dbReference>
<protein>
    <submittedName>
        <fullName evidence="2">Class I SAM-dependent methyltransferase</fullName>
    </submittedName>
</protein>
<dbReference type="Proteomes" id="UP000280307">
    <property type="component" value="Unassembled WGS sequence"/>
</dbReference>
<dbReference type="InterPro" id="IPR029063">
    <property type="entry name" value="SAM-dependent_MTases_sf"/>
</dbReference>
<proteinExistence type="predicted"/>
<evidence type="ECO:0000313" key="2">
    <source>
        <dbReference type="EMBL" id="RRR74524.1"/>
    </source>
</evidence>
<keyword evidence="2" id="KW-0808">Transferase</keyword>
<dbReference type="EMBL" id="RSAS01000262">
    <property type="protein sequence ID" value="RRR74524.1"/>
    <property type="molecule type" value="Genomic_DNA"/>
</dbReference>
<name>A0A426U3S4_9CHLR</name>
<dbReference type="InterPro" id="IPR050508">
    <property type="entry name" value="Methyltransf_Superfamily"/>
</dbReference>
<gene>
    <name evidence="2" type="ORF">EI684_06840</name>
</gene>
<dbReference type="AlphaFoldDB" id="A0A426U3S4"/>
<evidence type="ECO:0000313" key="3">
    <source>
        <dbReference type="Proteomes" id="UP000280307"/>
    </source>
</evidence>
<dbReference type="InterPro" id="IPR013216">
    <property type="entry name" value="Methyltransf_11"/>
</dbReference>
<comment type="caution">
    <text evidence="2">The sequence shown here is derived from an EMBL/GenBank/DDBJ whole genome shotgun (WGS) entry which is preliminary data.</text>
</comment>
<reference evidence="2 3" key="1">
    <citation type="submission" date="2018-12" db="EMBL/GenBank/DDBJ databases">
        <title>Genome Sequence of Candidatus Viridilinea halotolerans isolated from saline sulfide-rich spring.</title>
        <authorList>
            <person name="Grouzdev D.S."/>
            <person name="Burganskaya E.I."/>
            <person name="Krutkina M.S."/>
            <person name="Sukhacheva M.V."/>
            <person name="Gorlenko V.M."/>
        </authorList>
    </citation>
    <scope>NUCLEOTIDE SEQUENCE [LARGE SCALE GENOMIC DNA]</scope>
    <source>
        <strain evidence="2">Chok-6</strain>
    </source>
</reference>
<organism evidence="2 3">
    <name type="scientific">Candidatus Viridilinea halotolerans</name>
    <dbReference type="NCBI Taxonomy" id="2491704"/>
    <lineage>
        <taxon>Bacteria</taxon>
        <taxon>Bacillati</taxon>
        <taxon>Chloroflexota</taxon>
        <taxon>Chloroflexia</taxon>
        <taxon>Chloroflexales</taxon>
        <taxon>Chloroflexineae</taxon>
        <taxon>Oscillochloridaceae</taxon>
        <taxon>Candidatus Viridilinea</taxon>
    </lineage>
</organism>
<dbReference type="CDD" id="cd02440">
    <property type="entry name" value="AdoMet_MTases"/>
    <property type="match status" value="1"/>
</dbReference>
<feature type="domain" description="Methyltransferase type 11" evidence="1">
    <location>
        <begin position="52"/>
        <end position="140"/>
    </location>
</feature>
<dbReference type="PANTHER" id="PTHR42912">
    <property type="entry name" value="METHYLTRANSFERASE"/>
    <property type="match status" value="1"/>
</dbReference>
<accession>A0A426U3S4</accession>
<dbReference type="SUPFAM" id="SSF53335">
    <property type="entry name" value="S-adenosyl-L-methionine-dependent methyltransferases"/>
    <property type="match status" value="1"/>
</dbReference>
<dbReference type="Gene3D" id="3.40.50.150">
    <property type="entry name" value="Vaccinia Virus protein VP39"/>
    <property type="match status" value="1"/>
</dbReference>
<evidence type="ECO:0000259" key="1">
    <source>
        <dbReference type="Pfam" id="PF08241"/>
    </source>
</evidence>
<dbReference type="GO" id="GO:0008757">
    <property type="term" value="F:S-adenosylmethionine-dependent methyltransferase activity"/>
    <property type="evidence" value="ECO:0007669"/>
    <property type="project" value="InterPro"/>
</dbReference>